<dbReference type="EMBL" id="CP095071">
    <property type="protein sequence ID" value="UOQ86730.1"/>
    <property type="molecule type" value="Genomic_DNA"/>
</dbReference>
<gene>
    <name evidence="3" type="ORF">MUN87_07530</name>
</gene>
<feature type="compositionally biased region" description="Low complexity" evidence="1">
    <location>
        <begin position="99"/>
        <end position="108"/>
    </location>
</feature>
<protein>
    <submittedName>
        <fullName evidence="3">PepSY domain-containing protein</fullName>
    </submittedName>
</protein>
<sequence>MKNKTFYFILTGLVVVGTVLGILQFTSNQASAYLSEDEAKEKATSQFSGTIKEIELEEENNRKVYEIDIEGTDRHYDLTIDAETGEILELDQKMVNNQSTADNAQSQDDAADDTDENNSNTQSSDDSKGDRTSNQSSDDTAQSTNQQTLISSDEARTIALEEYDGEIIEFELDEDDGQTYYEIEIRTTDNEKVELEIDGYTGDIISISRKDNDD</sequence>
<evidence type="ECO:0000259" key="2">
    <source>
        <dbReference type="Pfam" id="PF03413"/>
    </source>
</evidence>
<dbReference type="RefSeq" id="WP_244747093.1">
    <property type="nucleotide sequence ID" value="NZ_CP095071.1"/>
</dbReference>
<feature type="region of interest" description="Disordered" evidence="1">
    <location>
        <begin position="99"/>
        <end position="155"/>
    </location>
</feature>
<evidence type="ECO:0000313" key="4">
    <source>
        <dbReference type="Proteomes" id="UP000831537"/>
    </source>
</evidence>
<proteinExistence type="predicted"/>
<accession>A0ABY4GRG5</accession>
<keyword evidence="4" id="KW-1185">Reference proteome</keyword>
<feature type="domain" description="PepSY" evidence="2">
    <location>
        <begin position="150"/>
        <end position="206"/>
    </location>
</feature>
<evidence type="ECO:0000313" key="3">
    <source>
        <dbReference type="EMBL" id="UOQ86730.1"/>
    </source>
</evidence>
<dbReference type="InterPro" id="IPR025711">
    <property type="entry name" value="PepSY"/>
</dbReference>
<reference evidence="3 4" key="1">
    <citation type="submission" date="2022-04" db="EMBL/GenBank/DDBJ databases">
        <title>Gracilibacillus sp. isolated from saltern.</title>
        <authorList>
            <person name="Won M."/>
            <person name="Lee C.-M."/>
            <person name="Woen H.-Y."/>
            <person name="Kwon S.-W."/>
        </authorList>
    </citation>
    <scope>NUCLEOTIDE SEQUENCE [LARGE SCALE GENOMIC DNA]</scope>
    <source>
        <strain evidence="3 4">SSPM10-3</strain>
    </source>
</reference>
<name>A0ABY4GRG5_9BACI</name>
<organism evidence="3 4">
    <name type="scientific">Gracilibacillus salinarum</name>
    <dbReference type="NCBI Taxonomy" id="2932255"/>
    <lineage>
        <taxon>Bacteria</taxon>
        <taxon>Bacillati</taxon>
        <taxon>Bacillota</taxon>
        <taxon>Bacilli</taxon>
        <taxon>Bacillales</taxon>
        <taxon>Bacillaceae</taxon>
        <taxon>Gracilibacillus</taxon>
    </lineage>
</organism>
<dbReference type="Pfam" id="PF03413">
    <property type="entry name" value="PepSY"/>
    <property type="match status" value="2"/>
</dbReference>
<feature type="domain" description="PepSY" evidence="2">
    <location>
        <begin position="34"/>
        <end position="89"/>
    </location>
</feature>
<dbReference type="Proteomes" id="UP000831537">
    <property type="component" value="Chromosome"/>
</dbReference>
<dbReference type="Gene3D" id="3.10.450.40">
    <property type="match status" value="2"/>
</dbReference>
<feature type="compositionally biased region" description="Polar residues" evidence="1">
    <location>
        <begin position="132"/>
        <end position="151"/>
    </location>
</feature>
<evidence type="ECO:0000256" key="1">
    <source>
        <dbReference type="SAM" id="MobiDB-lite"/>
    </source>
</evidence>